<keyword evidence="4 7" id="KW-0238">DNA-binding</keyword>
<dbReference type="NCBIfam" id="TIGR01061">
    <property type="entry name" value="parC_Gpos"/>
    <property type="match status" value="1"/>
</dbReference>
<proteinExistence type="inferred from homology"/>
<evidence type="ECO:0000256" key="3">
    <source>
        <dbReference type="ARBA" id="ARBA00023029"/>
    </source>
</evidence>
<dbReference type="InterPro" id="IPR006691">
    <property type="entry name" value="GyrA/parC_rep"/>
</dbReference>
<feature type="site" description="Transition state stabilizer" evidence="7">
    <location>
        <position position="125"/>
    </location>
</feature>
<comment type="catalytic activity">
    <reaction evidence="1 7 8">
        <text>ATP-dependent breakage, passage and rejoining of double-stranded DNA.</text>
        <dbReference type="EC" id="5.6.2.2"/>
    </reaction>
</comment>
<feature type="active site" description="O-(5'-phospho-DNA)-tyrosine intermediate" evidence="7 8">
    <location>
        <position position="126"/>
    </location>
</feature>
<dbReference type="InterPro" id="IPR013760">
    <property type="entry name" value="Topo_IIA-like_dom_sf"/>
</dbReference>
<dbReference type="Pfam" id="PF00521">
    <property type="entry name" value="DNA_topoisoIV"/>
    <property type="match status" value="1"/>
</dbReference>
<evidence type="ECO:0000256" key="7">
    <source>
        <dbReference type="HAMAP-Rule" id="MF_00937"/>
    </source>
</evidence>
<comment type="caution">
    <text evidence="11">The sequence shown here is derived from an EMBL/GenBank/DDBJ whole genome shotgun (WGS) entry which is preliminary data.</text>
</comment>
<gene>
    <name evidence="7" type="primary">parC</name>
    <name evidence="11" type="ORF">HNQ43_000547</name>
</gene>
<keyword evidence="5 7" id="KW-0472">Membrane</keyword>
<accession>A0A7W8FWR9</accession>
<evidence type="ECO:0000256" key="8">
    <source>
        <dbReference type="PROSITE-ProRule" id="PRU01384"/>
    </source>
</evidence>
<dbReference type="InterPro" id="IPR002205">
    <property type="entry name" value="Topo_IIA_dom_A"/>
</dbReference>
<dbReference type="GO" id="GO:0005694">
    <property type="term" value="C:chromosome"/>
    <property type="evidence" value="ECO:0007669"/>
    <property type="project" value="InterPro"/>
</dbReference>
<dbReference type="PROSITE" id="PS52040">
    <property type="entry name" value="TOPO_IIA"/>
    <property type="match status" value="1"/>
</dbReference>
<evidence type="ECO:0000256" key="1">
    <source>
        <dbReference type="ARBA" id="ARBA00000185"/>
    </source>
</evidence>
<evidence type="ECO:0000259" key="10">
    <source>
        <dbReference type="PROSITE" id="PS52040"/>
    </source>
</evidence>
<keyword evidence="9" id="KW-0175">Coiled coil</keyword>
<evidence type="ECO:0000313" key="12">
    <source>
        <dbReference type="Proteomes" id="UP000521313"/>
    </source>
</evidence>
<keyword evidence="6 7" id="KW-0413">Isomerase</keyword>
<evidence type="ECO:0000256" key="6">
    <source>
        <dbReference type="ARBA" id="ARBA00023235"/>
    </source>
</evidence>
<dbReference type="SUPFAM" id="SSF101904">
    <property type="entry name" value="GyrA/ParC C-terminal domain-like"/>
    <property type="match status" value="1"/>
</dbReference>
<dbReference type="InterPro" id="IPR013757">
    <property type="entry name" value="Topo_IIA_A_a_sf"/>
</dbReference>
<dbReference type="Gene3D" id="2.120.10.90">
    <property type="entry name" value="DNA gyrase/topoisomerase IV, subunit A, C-terminal"/>
    <property type="match status" value="1"/>
</dbReference>
<evidence type="ECO:0000256" key="2">
    <source>
        <dbReference type="ARBA" id="ARBA00022475"/>
    </source>
</evidence>
<comment type="subunit">
    <text evidence="7">Heterotetramer composed of ParC and ParE.</text>
</comment>
<sequence length="832" mass="94636">MKKNNGIHQEHILKNSLEDIMADRFSRYSKYIIQERALPDARDGLKPVQRRILYAMFEDGNTYQKPYRKSAKTVGNVIGNYHPHGDSSVYDAMVRLSQPWKITHPLVDMQGNNGSIDDDPAAAMRYTEARLSKISDFLLQDIQKDTVQWAPNFSDEKMEPTVLPTRFPNLLTHGISGIAAGYATNIPPHNLNEVIQAAIYRIQNPECSLEELMQFVKGPDFPTGGIVMGIDGIKEALSTGKGKILIRSKVHMEETRTIKQLIVTEIPYEVIKSQLVKKIDDIRLNKGVDGILDVRDESDRNGLRIVVDLKKDASDESILNYLYKNTDLQISYTYNMIAIVNKAPVQMSLATALDSFISHREEVVLRRSRFDLNAKRTRAHILEGLIKAVSVMDEIIVLIRSSKDKQDAKYRLMERFSFTNEQAEAIVTMRLYRLTHTDIQELRDEYDSLQKEIRFLEGIISSRTKLHSLLIKELKEMNTIFSSPRRSLIQNQIEELVIDPMAMIADEQVMVTMTRDGYVKRVSLRSYNASGDAMSGHKDGDPILFSGQCSTRSTLLFFTNRGTYGYLPVYSIEEAKWKDLGKHLNNYLKIESNEKIIQALILDQFEKNVDIIYASRYGMIKRTAFHELKVSRANKTILCMKIGVADEMIAAIPSFHQDDKILLATTNGFALSYGVDQVPVVSLRSKGVKAMNLESKDSISCVCILTKDDGQVLFMTQKGQMKRLKKAQIPEFRRPAKGNRICKFVKSNPSQVYYLQPVKDLQAPVVLDAKERVTVFPASVPLMNPESTFSTPYGLIENFVVSSTLETIEDGEWIHEKETQQMTLFEVDHDEK</sequence>
<dbReference type="InterPro" id="IPR035516">
    <property type="entry name" value="Gyrase/topoIV_suA_C"/>
</dbReference>
<dbReference type="NCBIfam" id="NF004044">
    <property type="entry name" value="PRK05561.1"/>
    <property type="match status" value="1"/>
</dbReference>
<dbReference type="Proteomes" id="UP000521313">
    <property type="component" value="Unassembled WGS sequence"/>
</dbReference>
<comment type="subcellular location">
    <subcellularLocation>
        <location evidence="7">Cell membrane</location>
        <topology evidence="7">Peripheral membrane protein</topology>
    </subcellularLocation>
</comment>
<comment type="similarity">
    <text evidence="7">Belongs to the type II topoisomerase GyrA/ParC subunit family. ParC type 2 subfamily.</text>
</comment>
<dbReference type="FunFam" id="1.10.268.10:FF:000001">
    <property type="entry name" value="DNA gyrase subunit A"/>
    <property type="match status" value="1"/>
</dbReference>
<name>A0A7W8FWR9_9FIRM</name>
<dbReference type="CDD" id="cd00187">
    <property type="entry name" value="TOP4c"/>
    <property type="match status" value="1"/>
</dbReference>
<keyword evidence="2 7" id="KW-1003">Cell membrane</keyword>
<evidence type="ECO:0000256" key="9">
    <source>
        <dbReference type="SAM" id="Coils"/>
    </source>
</evidence>
<feature type="site" description="Interaction with DNA" evidence="7">
    <location>
        <position position="46"/>
    </location>
</feature>
<feature type="site" description="Interaction with DNA" evidence="7">
    <location>
        <position position="95"/>
    </location>
</feature>
<keyword evidence="3 7" id="KW-0799">Topoisomerase</keyword>
<dbReference type="AlphaFoldDB" id="A0A7W8FWR9"/>
<dbReference type="GO" id="GO:0006265">
    <property type="term" value="P:DNA topological change"/>
    <property type="evidence" value="ECO:0007669"/>
    <property type="project" value="UniProtKB-UniRule"/>
</dbReference>
<dbReference type="GO" id="GO:0005737">
    <property type="term" value="C:cytoplasm"/>
    <property type="evidence" value="ECO:0007669"/>
    <property type="project" value="TreeGrafter"/>
</dbReference>
<dbReference type="PANTHER" id="PTHR43493:SF9">
    <property type="entry name" value="DNA TOPOISOMERASE 4 SUBUNIT A"/>
    <property type="match status" value="1"/>
</dbReference>
<organism evidence="11 12">
    <name type="scientific">Faecalicoccus acidiformans</name>
    <dbReference type="NCBI Taxonomy" id="915173"/>
    <lineage>
        <taxon>Bacteria</taxon>
        <taxon>Bacillati</taxon>
        <taxon>Bacillota</taxon>
        <taxon>Erysipelotrichia</taxon>
        <taxon>Erysipelotrichales</taxon>
        <taxon>Erysipelotrichaceae</taxon>
        <taxon>Faecalicoccus</taxon>
    </lineage>
</organism>
<dbReference type="Gene3D" id="1.10.268.10">
    <property type="entry name" value="Topoisomerase, domain 3"/>
    <property type="match status" value="1"/>
</dbReference>
<dbReference type="GO" id="GO:0009330">
    <property type="term" value="C:DNA topoisomerase type II (double strand cut, ATP-hydrolyzing) complex"/>
    <property type="evidence" value="ECO:0007669"/>
    <property type="project" value="TreeGrafter"/>
</dbReference>
<protein>
    <recommendedName>
        <fullName evidence="7">DNA topoisomerase 4 subunit A</fullName>
        <ecNumber evidence="7">5.6.2.2</ecNumber>
    </recommendedName>
    <alternativeName>
        <fullName evidence="7">Topoisomerase IV subunit A</fullName>
    </alternativeName>
</protein>
<reference evidence="11 12" key="1">
    <citation type="submission" date="2020-08" db="EMBL/GenBank/DDBJ databases">
        <title>Genomic Encyclopedia of Type Strains, Phase IV (KMG-IV): sequencing the most valuable type-strain genomes for metagenomic binning, comparative biology and taxonomic classification.</title>
        <authorList>
            <person name="Goeker M."/>
        </authorList>
    </citation>
    <scope>NUCLEOTIDE SEQUENCE [LARGE SCALE GENOMIC DNA]</scope>
    <source>
        <strain evidence="11 12">DSM 26963</strain>
    </source>
</reference>
<evidence type="ECO:0000313" key="11">
    <source>
        <dbReference type="EMBL" id="MBB5184508.1"/>
    </source>
</evidence>
<feature type="site" description="Interaction with DNA" evidence="7">
    <location>
        <position position="82"/>
    </location>
</feature>
<dbReference type="RefSeq" id="WP_183374540.1">
    <property type="nucleotide sequence ID" value="NZ_JACHHD010000004.1"/>
</dbReference>
<evidence type="ECO:0000256" key="5">
    <source>
        <dbReference type="ARBA" id="ARBA00023136"/>
    </source>
</evidence>
<dbReference type="GO" id="GO:0007059">
    <property type="term" value="P:chromosome segregation"/>
    <property type="evidence" value="ECO:0007669"/>
    <property type="project" value="UniProtKB-UniRule"/>
</dbReference>
<dbReference type="GO" id="GO:0005524">
    <property type="term" value="F:ATP binding"/>
    <property type="evidence" value="ECO:0007669"/>
    <property type="project" value="InterPro"/>
</dbReference>
<feature type="site" description="Interaction with DNA" evidence="7">
    <location>
        <position position="101"/>
    </location>
</feature>
<dbReference type="GO" id="GO:0003677">
    <property type="term" value="F:DNA binding"/>
    <property type="evidence" value="ECO:0007669"/>
    <property type="project" value="UniProtKB-UniRule"/>
</dbReference>
<feature type="site" description="Interaction with DNA" evidence="7">
    <location>
        <position position="84"/>
    </location>
</feature>
<dbReference type="EMBL" id="JACHHD010000004">
    <property type="protein sequence ID" value="MBB5184508.1"/>
    <property type="molecule type" value="Genomic_DNA"/>
</dbReference>
<comment type="function">
    <text evidence="7">Topoisomerase IV is essential for chromosome segregation. It relaxes supercoiled DNA. Performs the decatenation events required during the replication of a circular DNA molecule.</text>
</comment>
<dbReference type="InterPro" id="IPR013758">
    <property type="entry name" value="Topo_IIA_A/C_ab"/>
</dbReference>
<dbReference type="EC" id="5.6.2.2" evidence="7"/>
<feature type="coiled-coil region" evidence="9">
    <location>
        <begin position="432"/>
        <end position="459"/>
    </location>
</feature>
<dbReference type="GO" id="GO:0019897">
    <property type="term" value="C:extrinsic component of plasma membrane"/>
    <property type="evidence" value="ECO:0007669"/>
    <property type="project" value="UniProtKB-UniRule"/>
</dbReference>
<dbReference type="Gene3D" id="3.90.199.10">
    <property type="entry name" value="Topoisomerase II, domain 5"/>
    <property type="match status" value="1"/>
</dbReference>
<dbReference type="PANTHER" id="PTHR43493">
    <property type="entry name" value="DNA GYRASE/TOPOISOMERASE SUBUNIT A"/>
    <property type="match status" value="1"/>
</dbReference>
<dbReference type="SMART" id="SM00434">
    <property type="entry name" value="TOP4c"/>
    <property type="match status" value="1"/>
</dbReference>
<dbReference type="SUPFAM" id="SSF56719">
    <property type="entry name" value="Type II DNA topoisomerase"/>
    <property type="match status" value="1"/>
</dbReference>
<feature type="domain" description="Topo IIA-type catalytic" evidence="10">
    <location>
        <begin position="38"/>
        <end position="501"/>
    </location>
</feature>
<dbReference type="Gene3D" id="3.30.1360.40">
    <property type="match status" value="1"/>
</dbReference>
<dbReference type="GO" id="GO:0034335">
    <property type="term" value="F:DNA negative supercoiling activity"/>
    <property type="evidence" value="ECO:0007669"/>
    <property type="project" value="UniProtKB-ARBA"/>
</dbReference>
<dbReference type="FunFam" id="3.30.1360.40:FF:000002">
    <property type="entry name" value="DNA gyrase subunit A"/>
    <property type="match status" value="1"/>
</dbReference>
<dbReference type="InterPro" id="IPR050220">
    <property type="entry name" value="Type_II_DNA_Topoisomerases"/>
</dbReference>
<dbReference type="HAMAP" id="MF_00937">
    <property type="entry name" value="ParC_type2"/>
    <property type="match status" value="1"/>
</dbReference>
<dbReference type="Pfam" id="PF03989">
    <property type="entry name" value="DNA_gyraseA_C"/>
    <property type="match status" value="4"/>
</dbReference>
<evidence type="ECO:0000256" key="4">
    <source>
        <dbReference type="ARBA" id="ARBA00023125"/>
    </source>
</evidence>
<dbReference type="InterPro" id="IPR005741">
    <property type="entry name" value="TopoIV_A_Gpos"/>
</dbReference>